<dbReference type="PANTHER" id="PTHR45657:SF1">
    <property type="entry name" value="CRAL-TRIO DOMAIN-CONTAINING PROTEIN YKL091C-RELATED"/>
    <property type="match status" value="1"/>
</dbReference>
<name>A0A814FST4_9BILA</name>
<dbReference type="EMBL" id="CAJOBC010002935">
    <property type="protein sequence ID" value="CAF3759021.1"/>
    <property type="molecule type" value="Genomic_DNA"/>
</dbReference>
<evidence type="ECO:0000313" key="4">
    <source>
        <dbReference type="Proteomes" id="UP000663829"/>
    </source>
</evidence>
<keyword evidence="4" id="KW-1185">Reference proteome</keyword>
<protein>
    <recommendedName>
        <fullName evidence="1">CRAL-TRIO domain-containing protein</fullName>
    </recommendedName>
</protein>
<dbReference type="SUPFAM" id="SSF46938">
    <property type="entry name" value="CRAL/TRIO N-terminal domain"/>
    <property type="match status" value="1"/>
</dbReference>
<evidence type="ECO:0000313" key="2">
    <source>
        <dbReference type="EMBL" id="CAF0986807.1"/>
    </source>
</evidence>
<dbReference type="EMBL" id="CAJNOQ010002935">
    <property type="protein sequence ID" value="CAF0986807.1"/>
    <property type="molecule type" value="Genomic_DNA"/>
</dbReference>
<evidence type="ECO:0000313" key="3">
    <source>
        <dbReference type="EMBL" id="CAF3759021.1"/>
    </source>
</evidence>
<organism evidence="2 4">
    <name type="scientific">Didymodactylos carnosus</name>
    <dbReference type="NCBI Taxonomy" id="1234261"/>
    <lineage>
        <taxon>Eukaryota</taxon>
        <taxon>Metazoa</taxon>
        <taxon>Spiralia</taxon>
        <taxon>Gnathifera</taxon>
        <taxon>Rotifera</taxon>
        <taxon>Eurotatoria</taxon>
        <taxon>Bdelloidea</taxon>
        <taxon>Philodinida</taxon>
        <taxon>Philodinidae</taxon>
        <taxon>Didymodactylos</taxon>
    </lineage>
</organism>
<comment type="caution">
    <text evidence="2">The sequence shown here is derived from an EMBL/GenBank/DDBJ whole genome shotgun (WGS) entry which is preliminary data.</text>
</comment>
<accession>A0A814FST4</accession>
<dbReference type="SUPFAM" id="SSF52087">
    <property type="entry name" value="CRAL/TRIO domain"/>
    <property type="match status" value="1"/>
</dbReference>
<dbReference type="PANTHER" id="PTHR45657">
    <property type="entry name" value="CRAL-TRIO DOMAIN-CONTAINING PROTEIN YKL091C-RELATED"/>
    <property type="match status" value="1"/>
</dbReference>
<dbReference type="AlphaFoldDB" id="A0A814FST4"/>
<sequence length="243" mass="28535">MITTSSPSFDLNQLTSEQQTKFHTVYDELKLDYESYLQFKFKLQLKTQNDSEEEENEWCYELHRHLCARKWNIAHTIKSIQDMIQWRIDNHVDSILDDLPTSLRVDLVRKVVPAANHGYTKTHRPLYIEKSGQMYVDYLLNQFTTEELIQCFIYSREFNCQLARQRSRQVGKHVGSFAVILDLNGCKPDARKTLHLVKQLISLDTNYYPERLGQMFIVNSCHSCPTSPDCVPVYDWSKETGED</sequence>
<dbReference type="PROSITE" id="PS50191">
    <property type="entry name" value="CRAL_TRIO"/>
    <property type="match status" value="1"/>
</dbReference>
<dbReference type="Proteomes" id="UP000663829">
    <property type="component" value="Unassembled WGS sequence"/>
</dbReference>
<dbReference type="InterPro" id="IPR036865">
    <property type="entry name" value="CRAL-TRIO_dom_sf"/>
</dbReference>
<dbReference type="InterPro" id="IPR001251">
    <property type="entry name" value="CRAL-TRIO_dom"/>
</dbReference>
<dbReference type="InterPro" id="IPR051026">
    <property type="entry name" value="PI/PC_transfer"/>
</dbReference>
<gene>
    <name evidence="2" type="ORF">GPM918_LOCUS13045</name>
    <name evidence="3" type="ORF">SRO942_LOCUS13045</name>
</gene>
<dbReference type="Proteomes" id="UP000681722">
    <property type="component" value="Unassembled WGS sequence"/>
</dbReference>
<dbReference type="CDD" id="cd00170">
    <property type="entry name" value="SEC14"/>
    <property type="match status" value="1"/>
</dbReference>
<dbReference type="InterPro" id="IPR036273">
    <property type="entry name" value="CRAL/TRIO_N_dom_sf"/>
</dbReference>
<proteinExistence type="predicted"/>
<dbReference type="Pfam" id="PF00650">
    <property type="entry name" value="CRAL_TRIO"/>
    <property type="match status" value="1"/>
</dbReference>
<reference evidence="2" key="1">
    <citation type="submission" date="2021-02" db="EMBL/GenBank/DDBJ databases">
        <authorList>
            <person name="Nowell W R."/>
        </authorList>
    </citation>
    <scope>NUCLEOTIDE SEQUENCE</scope>
</reference>
<dbReference type="OrthoDB" id="1434354at2759"/>
<dbReference type="Gene3D" id="3.40.525.10">
    <property type="entry name" value="CRAL-TRIO lipid binding domain"/>
    <property type="match status" value="1"/>
</dbReference>
<feature type="domain" description="CRAL-TRIO" evidence="1">
    <location>
        <begin position="104"/>
        <end position="220"/>
    </location>
</feature>
<evidence type="ECO:0000259" key="1">
    <source>
        <dbReference type="PROSITE" id="PS50191"/>
    </source>
</evidence>